<proteinExistence type="predicted"/>
<dbReference type="OrthoDB" id="572608at2"/>
<dbReference type="EMBL" id="QUNO01000026">
    <property type="protein sequence ID" value="REH28655.1"/>
    <property type="molecule type" value="Genomic_DNA"/>
</dbReference>
<sequence length="189" mass="21376">MRRGFKTEAERLADRTRTQMGLRSDAGLPILDLAAHLGVRVYSADRLVAREELVELEELQPGAFSAATFQLPNRRRVIAYNPLSERVRTNSDIAHELAHLLLDHDVREIQQLAGQTFFTCDPEQEEEANWLAGCLLLPRPLLVAEAFAGSTPEYLANKYQVSLPMARWRLNASGVLLQVQRARSTRTKR</sequence>
<organism evidence="2 3">
    <name type="scientific">Kutzneria buriramensis</name>
    <dbReference type="NCBI Taxonomy" id="1045776"/>
    <lineage>
        <taxon>Bacteria</taxon>
        <taxon>Bacillati</taxon>
        <taxon>Actinomycetota</taxon>
        <taxon>Actinomycetes</taxon>
        <taxon>Pseudonocardiales</taxon>
        <taxon>Pseudonocardiaceae</taxon>
        <taxon>Kutzneria</taxon>
    </lineage>
</organism>
<dbReference type="Proteomes" id="UP000256269">
    <property type="component" value="Unassembled WGS sequence"/>
</dbReference>
<evidence type="ECO:0000259" key="1">
    <source>
        <dbReference type="Pfam" id="PF06114"/>
    </source>
</evidence>
<feature type="domain" description="IrrE N-terminal-like" evidence="1">
    <location>
        <begin position="61"/>
        <end position="170"/>
    </location>
</feature>
<gene>
    <name evidence="2" type="ORF">BCF44_12697</name>
</gene>
<evidence type="ECO:0000313" key="3">
    <source>
        <dbReference type="Proteomes" id="UP000256269"/>
    </source>
</evidence>
<dbReference type="PANTHER" id="PTHR43236:SF1">
    <property type="entry name" value="BLL7220 PROTEIN"/>
    <property type="match status" value="1"/>
</dbReference>
<dbReference type="Pfam" id="PF06114">
    <property type="entry name" value="Peptidase_M78"/>
    <property type="match status" value="1"/>
</dbReference>
<keyword evidence="3" id="KW-1185">Reference proteome</keyword>
<dbReference type="RefSeq" id="WP_116181435.1">
    <property type="nucleotide sequence ID" value="NZ_CP144375.1"/>
</dbReference>
<reference evidence="2 3" key="1">
    <citation type="submission" date="2018-08" db="EMBL/GenBank/DDBJ databases">
        <title>Genomic Encyclopedia of Archaeal and Bacterial Type Strains, Phase II (KMG-II): from individual species to whole genera.</title>
        <authorList>
            <person name="Goeker M."/>
        </authorList>
    </citation>
    <scope>NUCLEOTIDE SEQUENCE [LARGE SCALE GENOMIC DNA]</scope>
    <source>
        <strain evidence="2 3">DSM 45791</strain>
    </source>
</reference>
<accession>A0A3E0GX07</accession>
<evidence type="ECO:0000313" key="2">
    <source>
        <dbReference type="EMBL" id="REH28655.1"/>
    </source>
</evidence>
<protein>
    <submittedName>
        <fullName evidence="2">Uncharacterized protein DUF955</fullName>
    </submittedName>
</protein>
<dbReference type="AlphaFoldDB" id="A0A3E0GX07"/>
<dbReference type="InterPro" id="IPR010359">
    <property type="entry name" value="IrrE_HExxH"/>
</dbReference>
<dbReference type="PANTHER" id="PTHR43236">
    <property type="entry name" value="ANTITOXIN HIGA1"/>
    <property type="match status" value="1"/>
</dbReference>
<dbReference type="InterPro" id="IPR052345">
    <property type="entry name" value="Rad_response_metalloprotease"/>
</dbReference>
<comment type="caution">
    <text evidence="2">The sequence shown here is derived from an EMBL/GenBank/DDBJ whole genome shotgun (WGS) entry which is preliminary data.</text>
</comment>
<dbReference type="Gene3D" id="1.10.10.2910">
    <property type="match status" value="1"/>
</dbReference>
<name>A0A3E0GX07_9PSEU</name>